<reference evidence="4 5" key="1">
    <citation type="journal article" date="2017" name="PLoS Biol.">
        <title>The sea cucumber genome provides insights into morphological evolution and visceral regeneration.</title>
        <authorList>
            <person name="Zhang X."/>
            <person name="Sun L."/>
            <person name="Yuan J."/>
            <person name="Sun Y."/>
            <person name="Gao Y."/>
            <person name="Zhang L."/>
            <person name="Li S."/>
            <person name="Dai H."/>
            <person name="Hamel J.F."/>
            <person name="Liu C."/>
            <person name="Yu Y."/>
            <person name="Liu S."/>
            <person name="Lin W."/>
            <person name="Guo K."/>
            <person name="Jin S."/>
            <person name="Xu P."/>
            <person name="Storey K.B."/>
            <person name="Huan P."/>
            <person name="Zhang T."/>
            <person name="Zhou Y."/>
            <person name="Zhang J."/>
            <person name="Lin C."/>
            <person name="Li X."/>
            <person name="Xing L."/>
            <person name="Huo D."/>
            <person name="Sun M."/>
            <person name="Wang L."/>
            <person name="Mercier A."/>
            <person name="Li F."/>
            <person name="Yang H."/>
            <person name="Xiang J."/>
        </authorList>
    </citation>
    <scope>NUCLEOTIDE SEQUENCE [LARGE SCALE GENOMIC DNA]</scope>
    <source>
        <strain evidence="4">Shaxun</strain>
        <tissue evidence="4">Muscle</tissue>
    </source>
</reference>
<feature type="compositionally biased region" description="Basic and acidic residues" evidence="2">
    <location>
        <begin position="1125"/>
        <end position="1138"/>
    </location>
</feature>
<feature type="compositionally biased region" description="Pro residues" evidence="2">
    <location>
        <begin position="988"/>
        <end position="998"/>
    </location>
</feature>
<comment type="caution">
    <text evidence="4">The sequence shown here is derived from an EMBL/GenBank/DDBJ whole genome shotgun (WGS) entry which is preliminary data.</text>
</comment>
<dbReference type="InterPro" id="IPR036315">
    <property type="entry name" value="BRCA2_hlx_sf"/>
</dbReference>
<dbReference type="InterPro" id="IPR015205">
    <property type="entry name" value="Tower_dom"/>
</dbReference>
<feature type="compositionally biased region" description="Basic residues" evidence="2">
    <location>
        <begin position="1335"/>
        <end position="1347"/>
    </location>
</feature>
<dbReference type="EMBL" id="MRZV01000041">
    <property type="protein sequence ID" value="PIK61064.1"/>
    <property type="molecule type" value="Genomic_DNA"/>
</dbReference>
<organism evidence="4 5">
    <name type="scientific">Stichopus japonicus</name>
    <name type="common">Sea cucumber</name>
    <dbReference type="NCBI Taxonomy" id="307972"/>
    <lineage>
        <taxon>Eukaryota</taxon>
        <taxon>Metazoa</taxon>
        <taxon>Echinodermata</taxon>
        <taxon>Eleutherozoa</taxon>
        <taxon>Echinozoa</taxon>
        <taxon>Holothuroidea</taxon>
        <taxon>Aspidochirotacea</taxon>
        <taxon>Aspidochirotida</taxon>
        <taxon>Stichopodidae</taxon>
        <taxon>Apostichopus</taxon>
    </lineage>
</organism>
<dbReference type="InterPro" id="IPR015188">
    <property type="entry name" value="BRCA2_OB_3"/>
</dbReference>
<feature type="domain" description="Tower" evidence="3">
    <location>
        <begin position="535"/>
        <end position="576"/>
    </location>
</feature>
<evidence type="ECO:0000313" key="5">
    <source>
        <dbReference type="Proteomes" id="UP000230750"/>
    </source>
</evidence>
<feature type="region of interest" description="Disordered" evidence="2">
    <location>
        <begin position="52"/>
        <end position="78"/>
    </location>
</feature>
<feature type="region of interest" description="Disordered" evidence="2">
    <location>
        <begin position="1122"/>
        <end position="1160"/>
    </location>
</feature>
<dbReference type="STRING" id="307972.A0A2G8LLE5"/>
<dbReference type="InterPro" id="IPR015252">
    <property type="entry name" value="BRCA2_hlx"/>
</dbReference>
<feature type="region of interest" description="Disordered" evidence="2">
    <location>
        <begin position="894"/>
        <end position="1063"/>
    </location>
</feature>
<dbReference type="PANTHER" id="PTHR11289:SF0">
    <property type="entry name" value="BREAST CANCER TYPE 2 SUSCEPTIBILITY PROTEIN"/>
    <property type="match status" value="1"/>
</dbReference>
<feature type="region of interest" description="Disordered" evidence="2">
    <location>
        <begin position="1257"/>
        <end position="1347"/>
    </location>
</feature>
<dbReference type="Gene3D" id="2.40.50.140">
    <property type="entry name" value="Nucleic acid-binding proteins"/>
    <property type="match status" value="3"/>
</dbReference>
<dbReference type="InterPro" id="IPR055077">
    <property type="entry name" value="BRCA2_TR2"/>
</dbReference>
<evidence type="ECO:0000256" key="2">
    <source>
        <dbReference type="SAM" id="MobiDB-lite"/>
    </source>
</evidence>
<proteinExistence type="predicted"/>
<evidence type="ECO:0000256" key="1">
    <source>
        <dbReference type="SAM" id="Coils"/>
    </source>
</evidence>
<dbReference type="Pfam" id="PF09121">
    <property type="entry name" value="Tower"/>
    <property type="match status" value="1"/>
</dbReference>
<dbReference type="Pfam" id="PF09103">
    <property type="entry name" value="BRCA-2_OB1"/>
    <property type="match status" value="1"/>
</dbReference>
<dbReference type="Pfam" id="PF22687">
    <property type="entry name" value="BRCA2_TR2"/>
    <property type="match status" value="1"/>
</dbReference>
<evidence type="ECO:0000313" key="4">
    <source>
        <dbReference type="EMBL" id="PIK61064.1"/>
    </source>
</evidence>
<dbReference type="InterPro" id="IPR015525">
    <property type="entry name" value="BRCA2"/>
</dbReference>
<dbReference type="SMART" id="SM01341">
    <property type="entry name" value="Tower"/>
    <property type="match status" value="1"/>
</dbReference>
<dbReference type="SUPFAM" id="SSF50249">
    <property type="entry name" value="Nucleic acid-binding proteins"/>
    <property type="match status" value="3"/>
</dbReference>
<dbReference type="GO" id="GO:0000724">
    <property type="term" value="P:double-strand break repair via homologous recombination"/>
    <property type="evidence" value="ECO:0007669"/>
    <property type="project" value="InterPro"/>
</dbReference>
<dbReference type="InterPro" id="IPR015187">
    <property type="entry name" value="BRCA2_OB_1"/>
</dbReference>
<dbReference type="InterPro" id="IPR012340">
    <property type="entry name" value="NA-bd_OB-fold"/>
</dbReference>
<dbReference type="SUPFAM" id="SSF81878">
    <property type="entry name" value="BRCA2 tower domain"/>
    <property type="match status" value="1"/>
</dbReference>
<sequence>MEEQSASGLENGNKKLTITGHTEQVNGLYQNSASGVPSLEVSENGRCNIRNVMKEDGSLTAHERGRAESMSTMQGKVSTHHCDVTVVTPSQDDRTTPRRATPQTRQAFTSQFKQKIKNAQNAPLPTGDKEMGNPSAISPQLSINHQPMRMHPASCLTDRILTSGPLKPLNSKLRVDEQTVIRQPPKEAKIFERRRHIKEHLKEEAENEDVDMKLIWQIARLAQTKRIQSKKKLLIKPVKGALSKLKADKDRITLREAVNHELPRNHSEGEYETRVLFVALKCGLLMCESGPTNTYYSLFRECTGAFMDTPGVDPSLISSEWVENHYKWIVWKLASMEVAYPHHFGGRLLTPDKVLLQLKHRYDREVDQSQRSALKKILERDEAASRRMVLCVAGVCDSHDEKRETGNRDDQQPRDGEKRDKHMVLTDGWYSLKTIMDAPITGLFDAGKITVGTKLCLFGSELVGSQDACSPLEAPDSLALKISYNSTRRARFDARLGIQSDPRPFPVPLKSVRGNGGAVGCVDVVIARVYPMQYMEKYPDGSSVFRSLRAEERAAAEFLKTKQRKMEIIYSQIQKKFEEKNSKVLSKKNTKQARKFTQEEVKSMTTGAELFAALSDACDPGSLEACLNPRQIRVLQDHQQSLREKQNRDLQEELRNTMAKQGAEGALERKVTTVVKMRISDYYGKKQGYPPASSMLTIWRPSEDLMTQLTEGKRFQITSLSASNARFQSGSCSAHLASTRSTRYMERSNQENVLEKIYHARQVTSLSDLTNGCHQSVYGEVDVVGLVVSVQHDRGHSQKVYITDHTGNFVEIRVWNGLRSHHLEEVVKASHFIAASNLQMRSSSSITLHVSELSVISSNPKSKLFQEALQELRNQIKDVKELLQTTEGRISQLANGESRQVMRTPSSVNRLQRAGTTERSVSPTKHFVPFQRVQRTPRSSTQQRELENVTPVRGHMTDEGLSSSTPEEGISAKKDDIERRSSLLARIPSPPPLTPLPNKPSSLLRRGFKTPRRSCETENEIKLNNKTLHQPLDQKNNAGNRNSTKPNDSSISPSICNEELPDTLPDITKGDVVGNSPEMGNFWSCKRVGLNLFRPHPPRKPRRPESTLPIKKQARIRVMRRNHRLKGERPEEKEKDESLVSDMNRSNVDEGEVKEEKGPVEVTRNDRSHTGVKSLSRRKRTRIIVTEEEGNKRRKQCQDSCQLLSNTAKNDLSSGLATLKEGFQGQILQSKEEKSVRNQEETVKEICVETSKMSAGAKMENCEKANGNSKNRDSVSSESQNIEMRDDSEASQSQSREAPSQKVKRQRKTRRSNVNLALLDEINLQESPENEGLSRRLRRKPRPCYRE</sequence>
<dbReference type="PANTHER" id="PTHR11289">
    <property type="entry name" value="BREAST CANCER TYPE 2 SUSCEPTIBILITY PROTEIN BRCA2"/>
    <property type="match status" value="1"/>
</dbReference>
<feature type="compositionally biased region" description="Polar residues" evidence="2">
    <location>
        <begin position="894"/>
        <end position="923"/>
    </location>
</feature>
<dbReference type="Proteomes" id="UP000230750">
    <property type="component" value="Unassembled WGS sequence"/>
</dbReference>
<feature type="compositionally biased region" description="Basic and acidic residues" evidence="2">
    <location>
        <begin position="1013"/>
        <end position="1023"/>
    </location>
</feature>
<dbReference type="GO" id="GO:0005634">
    <property type="term" value="C:nucleus"/>
    <property type="evidence" value="ECO:0007669"/>
    <property type="project" value="TreeGrafter"/>
</dbReference>
<accession>A0A2G8LLE5</accession>
<dbReference type="Pfam" id="PF09169">
    <property type="entry name" value="BRCA-2_helical"/>
    <property type="match status" value="1"/>
</dbReference>
<feature type="compositionally biased region" description="Basic residues" evidence="2">
    <location>
        <begin position="1302"/>
        <end position="1311"/>
    </location>
</feature>
<dbReference type="OrthoDB" id="21095at2759"/>
<dbReference type="CDD" id="cd04493">
    <property type="entry name" value="BRCA2DBD_OB1"/>
    <property type="match status" value="1"/>
</dbReference>
<feature type="compositionally biased region" description="Basic and acidic residues" evidence="2">
    <location>
        <begin position="52"/>
        <end position="67"/>
    </location>
</feature>
<feature type="compositionally biased region" description="Polar residues" evidence="2">
    <location>
        <begin position="933"/>
        <end position="943"/>
    </location>
</feature>
<keyword evidence="1" id="KW-0175">Coiled coil</keyword>
<dbReference type="SUPFAM" id="SSF81872">
    <property type="entry name" value="BRCA2 helical domain"/>
    <property type="match status" value="1"/>
</dbReference>
<dbReference type="Gene3D" id="6.10.70.10">
    <property type="match status" value="1"/>
</dbReference>
<name>A0A2G8LLE5_STIJA</name>
<feature type="coiled-coil region" evidence="1">
    <location>
        <begin position="862"/>
        <end position="889"/>
    </location>
</feature>
<dbReference type="Pfam" id="PF09104">
    <property type="entry name" value="BRCA-2_OB3"/>
    <property type="match status" value="1"/>
</dbReference>
<evidence type="ECO:0000259" key="3">
    <source>
        <dbReference type="SMART" id="SM01341"/>
    </source>
</evidence>
<gene>
    <name evidence="4" type="ORF">BSL78_01988</name>
</gene>
<feature type="region of interest" description="Disordered" evidence="2">
    <location>
        <begin position="400"/>
        <end position="420"/>
    </location>
</feature>
<dbReference type="GO" id="GO:0006355">
    <property type="term" value="P:regulation of DNA-templated transcription"/>
    <property type="evidence" value="ECO:0007669"/>
    <property type="project" value="TreeGrafter"/>
</dbReference>
<feature type="compositionally biased region" description="Polar residues" evidence="2">
    <location>
        <begin position="1024"/>
        <end position="1055"/>
    </location>
</feature>
<feature type="compositionally biased region" description="Basic and acidic residues" evidence="2">
    <location>
        <begin position="970"/>
        <end position="981"/>
    </location>
</feature>
<protein>
    <recommendedName>
        <fullName evidence="3">Tower domain-containing protein</fullName>
    </recommendedName>
</protein>
<keyword evidence="5" id="KW-1185">Reference proteome</keyword>
<dbReference type="Pfam" id="PF21318">
    <property type="entry name" value="BRCA2DBD_OB2"/>
    <property type="match status" value="1"/>
</dbReference>